<proteinExistence type="predicted"/>
<feature type="domain" description="Peptide N-acetyl-beta-D-glucosaminyl asparaginase amidase A N-terminal" evidence="1">
    <location>
        <begin position="13"/>
        <end position="332"/>
    </location>
</feature>
<dbReference type="EMBL" id="MU007029">
    <property type="protein sequence ID" value="KAF2431927.1"/>
    <property type="molecule type" value="Genomic_DNA"/>
</dbReference>
<sequence>MDVFQVSPPVALSSSATNLCNRTLMEYSFGQSYGKPFVGQYQPPSCEFNRVVMNFTVTSAGQQFDRLAIMYLGDVEIWRTSTAEPTNAGIIWTYTKDSSHLMYLWKQPQKIIFDLGNNIDDTYTAPFNTTLTATFFSTSAATKPADVILPLSAKLSASGQSSAWNYPDMRALDTFTIPQNVKKLVASLSAVGQAQEEFWWSNVPSSTTQTFGNNTLLGFSPFREVQLLIDGELAGVSWPFPIIFTGGVVPGFWRPLVGIDAFDMQEDEIDLTPWLSILSDGKPHTYEIKVMGLVDDGNGSAALISCSSYWVVTGKMFLWLDPTDSITTGALINKVIHPPTFFLTAYTTKGQNGTNATLKYQVLAKRELSFTSTIHTASGPSRASWTQSLSYSNIGIFNGNGNNQTNDQITSGLEVSSNGYSRKLSYPLKVFSFIDINPATKAMTLEGRLDRGKNIQIIGEATFPTGLESYTKEGSFGGMALNTRQNASAIFKSIPAEKRAGSWGSTEQDLVFNGFRVGKAEFPQVPIATDNTQLYSRNVVAFNGTVGRDGASAVGRTMADEQFNFPIINDTDMLDDFAMVRVEDIQFGKLRPGLSFVKP</sequence>
<accession>A0A9P4NUN0</accession>
<dbReference type="PANTHER" id="PTHR31104">
    <property type="entry name" value="PEPTIDE-N4-(N-ACETYL-BETA-GLUCOSAMINYL)ASPARAGINE AMIDASE A PROTEIN"/>
    <property type="match status" value="1"/>
</dbReference>
<reference evidence="2" key="1">
    <citation type="journal article" date="2020" name="Stud. Mycol.">
        <title>101 Dothideomycetes genomes: a test case for predicting lifestyles and emergence of pathogens.</title>
        <authorList>
            <person name="Haridas S."/>
            <person name="Albert R."/>
            <person name="Binder M."/>
            <person name="Bloem J."/>
            <person name="Labutti K."/>
            <person name="Salamov A."/>
            <person name="Andreopoulos B."/>
            <person name="Baker S."/>
            <person name="Barry K."/>
            <person name="Bills G."/>
            <person name="Bluhm B."/>
            <person name="Cannon C."/>
            <person name="Castanera R."/>
            <person name="Culley D."/>
            <person name="Daum C."/>
            <person name="Ezra D."/>
            <person name="Gonzalez J."/>
            <person name="Henrissat B."/>
            <person name="Kuo A."/>
            <person name="Liang C."/>
            <person name="Lipzen A."/>
            <person name="Lutzoni F."/>
            <person name="Magnuson J."/>
            <person name="Mondo S."/>
            <person name="Nolan M."/>
            <person name="Ohm R."/>
            <person name="Pangilinan J."/>
            <person name="Park H.-J."/>
            <person name="Ramirez L."/>
            <person name="Alfaro M."/>
            <person name="Sun H."/>
            <person name="Tritt A."/>
            <person name="Yoshinaga Y."/>
            <person name="Zwiers L.-H."/>
            <person name="Turgeon B."/>
            <person name="Goodwin S."/>
            <person name="Spatafora J."/>
            <person name="Crous P."/>
            <person name="Grigoriev I."/>
        </authorList>
    </citation>
    <scope>NUCLEOTIDE SEQUENCE</scope>
    <source>
        <strain evidence="2">CBS 130266</strain>
    </source>
</reference>
<organism evidence="2 3">
    <name type="scientific">Tothia fuscella</name>
    <dbReference type="NCBI Taxonomy" id="1048955"/>
    <lineage>
        <taxon>Eukaryota</taxon>
        <taxon>Fungi</taxon>
        <taxon>Dikarya</taxon>
        <taxon>Ascomycota</taxon>
        <taxon>Pezizomycotina</taxon>
        <taxon>Dothideomycetes</taxon>
        <taxon>Pleosporomycetidae</taxon>
        <taxon>Venturiales</taxon>
        <taxon>Cylindrosympodiaceae</taxon>
        <taxon>Tothia</taxon>
    </lineage>
</organism>
<protein>
    <recommendedName>
        <fullName evidence="1">Peptide N-acetyl-beta-D-glucosaminyl asparaginase amidase A N-terminal domain-containing protein</fullName>
    </recommendedName>
</protein>
<gene>
    <name evidence="2" type="ORF">EJ08DRAFT_586601</name>
</gene>
<dbReference type="InterPro" id="IPR021102">
    <property type="entry name" value="PNGase_A"/>
</dbReference>
<keyword evidence="3" id="KW-1185">Reference proteome</keyword>
<evidence type="ECO:0000259" key="1">
    <source>
        <dbReference type="Pfam" id="PF12222"/>
    </source>
</evidence>
<dbReference type="InterPro" id="IPR056948">
    <property type="entry name" value="PNGaseA_N"/>
</dbReference>
<comment type="caution">
    <text evidence="2">The sequence shown here is derived from an EMBL/GenBank/DDBJ whole genome shotgun (WGS) entry which is preliminary data.</text>
</comment>
<dbReference type="AlphaFoldDB" id="A0A9P4NUN0"/>
<name>A0A9P4NUN0_9PEZI</name>
<dbReference type="Pfam" id="PF12222">
    <property type="entry name" value="PNGaseA"/>
    <property type="match status" value="1"/>
</dbReference>
<evidence type="ECO:0000313" key="3">
    <source>
        <dbReference type="Proteomes" id="UP000800235"/>
    </source>
</evidence>
<dbReference type="Proteomes" id="UP000800235">
    <property type="component" value="Unassembled WGS sequence"/>
</dbReference>
<dbReference type="Pfam" id="PF25156">
    <property type="entry name" value="PNGase_A_C"/>
    <property type="match status" value="1"/>
</dbReference>
<dbReference type="OrthoDB" id="1612078at2759"/>
<evidence type="ECO:0000313" key="2">
    <source>
        <dbReference type="EMBL" id="KAF2431927.1"/>
    </source>
</evidence>